<dbReference type="InterPro" id="IPR046335">
    <property type="entry name" value="LacI/GalR-like_sensor"/>
</dbReference>
<dbReference type="AlphaFoldDB" id="A0A511N3B2"/>
<dbReference type="GO" id="GO:0000976">
    <property type="term" value="F:transcription cis-regulatory region binding"/>
    <property type="evidence" value="ECO:0007669"/>
    <property type="project" value="TreeGrafter"/>
</dbReference>
<evidence type="ECO:0000313" key="5">
    <source>
        <dbReference type="EMBL" id="GEM46906.1"/>
    </source>
</evidence>
<dbReference type="PANTHER" id="PTHR30146:SF109">
    <property type="entry name" value="HTH-TYPE TRANSCRIPTIONAL REGULATOR GALS"/>
    <property type="match status" value="1"/>
</dbReference>
<comment type="caution">
    <text evidence="5">The sequence shown here is derived from an EMBL/GenBank/DDBJ whole genome shotgun (WGS) entry which is preliminary data.</text>
</comment>
<dbReference type="OrthoDB" id="9796186at2"/>
<dbReference type="Gene3D" id="3.40.50.2300">
    <property type="match status" value="2"/>
</dbReference>
<dbReference type="InterPro" id="IPR028082">
    <property type="entry name" value="Peripla_BP_I"/>
</dbReference>
<dbReference type="Pfam" id="PF13377">
    <property type="entry name" value="Peripla_BP_3"/>
    <property type="match status" value="1"/>
</dbReference>
<dbReference type="Proteomes" id="UP000321306">
    <property type="component" value="Unassembled WGS sequence"/>
</dbReference>
<dbReference type="InterPro" id="IPR010982">
    <property type="entry name" value="Lambda_DNA-bd_dom_sf"/>
</dbReference>
<dbReference type="CDD" id="cd01392">
    <property type="entry name" value="HTH_LacI"/>
    <property type="match status" value="1"/>
</dbReference>
<evidence type="ECO:0000256" key="1">
    <source>
        <dbReference type="ARBA" id="ARBA00023015"/>
    </source>
</evidence>
<dbReference type="Gene3D" id="1.10.260.40">
    <property type="entry name" value="lambda repressor-like DNA-binding domains"/>
    <property type="match status" value="1"/>
</dbReference>
<feature type="domain" description="HTH lacI-type" evidence="4">
    <location>
        <begin position="6"/>
        <end position="60"/>
    </location>
</feature>
<dbReference type="SUPFAM" id="SSF53822">
    <property type="entry name" value="Periplasmic binding protein-like I"/>
    <property type="match status" value="1"/>
</dbReference>
<dbReference type="SMART" id="SM00354">
    <property type="entry name" value="HTH_LACI"/>
    <property type="match status" value="1"/>
</dbReference>
<accession>A0A511N3B2</accession>
<dbReference type="CDD" id="cd06267">
    <property type="entry name" value="PBP1_LacI_sugar_binding-like"/>
    <property type="match status" value="1"/>
</dbReference>
<dbReference type="RefSeq" id="WP_146884735.1">
    <property type="nucleotide sequence ID" value="NZ_BJXB01000010.1"/>
</dbReference>
<dbReference type="PRINTS" id="PR00036">
    <property type="entry name" value="HTHLACI"/>
</dbReference>
<sequence length="340" mass="37158">MTDTPIKLEDIARLAGVSPMTVSRVLNAKPGVSESTRQKVMAAVQEMGYVPNPNARALAGNTTRVLGMLVPDFTTEYISEIARGAALAASSAGYELVLYTNAHQPNHINRHVTALTRGLIDGLMVVLNDISDEQLEALQNTGIKLAIIDHRHNVPHIPSVLADNYHGARRMMDHLFSLGHRKIAFITGRMDTVASLERLRGYQEALKIQGLEVREEWIMQGDFLQPSGFNATLELLQQKDPPTAIFAANDTMAIGAMDAARRLGFDLPTDLSIAGFDDVPRASIVHPNLTTVRQPLQEMGAAATRMVISMLSGVEITATQYELKTELQVRQSTAAPRQSD</sequence>
<protein>
    <submittedName>
        <fullName evidence="5">LacI family transcriptional regulator</fullName>
    </submittedName>
</protein>
<organism evidence="5 6">
    <name type="scientific">Deinococcus cellulosilyticus (strain DSM 18568 / NBRC 106333 / KACC 11606 / 5516J-15)</name>
    <dbReference type="NCBI Taxonomy" id="1223518"/>
    <lineage>
        <taxon>Bacteria</taxon>
        <taxon>Thermotogati</taxon>
        <taxon>Deinococcota</taxon>
        <taxon>Deinococci</taxon>
        <taxon>Deinococcales</taxon>
        <taxon>Deinococcaceae</taxon>
        <taxon>Deinococcus</taxon>
    </lineage>
</organism>
<reference evidence="5 6" key="1">
    <citation type="submission" date="2019-07" db="EMBL/GenBank/DDBJ databases">
        <title>Whole genome shotgun sequence of Deinococcus cellulosilyticus NBRC 106333.</title>
        <authorList>
            <person name="Hosoyama A."/>
            <person name="Uohara A."/>
            <person name="Ohji S."/>
            <person name="Ichikawa N."/>
        </authorList>
    </citation>
    <scope>NUCLEOTIDE SEQUENCE [LARGE SCALE GENOMIC DNA]</scope>
    <source>
        <strain evidence="5 6">NBRC 106333</strain>
    </source>
</reference>
<evidence type="ECO:0000256" key="3">
    <source>
        <dbReference type="ARBA" id="ARBA00023163"/>
    </source>
</evidence>
<proteinExistence type="predicted"/>
<keyword evidence="6" id="KW-1185">Reference proteome</keyword>
<dbReference type="SUPFAM" id="SSF47413">
    <property type="entry name" value="lambda repressor-like DNA-binding domains"/>
    <property type="match status" value="1"/>
</dbReference>
<keyword evidence="1" id="KW-0805">Transcription regulation</keyword>
<gene>
    <name evidence="5" type="primary">lacI</name>
    <name evidence="5" type="ORF">DC3_25410</name>
</gene>
<evidence type="ECO:0000256" key="2">
    <source>
        <dbReference type="ARBA" id="ARBA00023125"/>
    </source>
</evidence>
<keyword evidence="2" id="KW-0238">DNA-binding</keyword>
<name>A0A511N3B2_DEIC1</name>
<dbReference type="Pfam" id="PF00356">
    <property type="entry name" value="LacI"/>
    <property type="match status" value="1"/>
</dbReference>
<dbReference type="PROSITE" id="PS50932">
    <property type="entry name" value="HTH_LACI_2"/>
    <property type="match status" value="1"/>
</dbReference>
<evidence type="ECO:0000313" key="6">
    <source>
        <dbReference type="Proteomes" id="UP000321306"/>
    </source>
</evidence>
<dbReference type="PROSITE" id="PS00356">
    <property type="entry name" value="HTH_LACI_1"/>
    <property type="match status" value="1"/>
</dbReference>
<keyword evidence="3" id="KW-0804">Transcription</keyword>
<dbReference type="GO" id="GO:0003700">
    <property type="term" value="F:DNA-binding transcription factor activity"/>
    <property type="evidence" value="ECO:0007669"/>
    <property type="project" value="TreeGrafter"/>
</dbReference>
<evidence type="ECO:0000259" key="4">
    <source>
        <dbReference type="PROSITE" id="PS50932"/>
    </source>
</evidence>
<dbReference type="InterPro" id="IPR000843">
    <property type="entry name" value="HTH_LacI"/>
</dbReference>
<dbReference type="PANTHER" id="PTHR30146">
    <property type="entry name" value="LACI-RELATED TRANSCRIPTIONAL REPRESSOR"/>
    <property type="match status" value="1"/>
</dbReference>
<dbReference type="EMBL" id="BJXB01000010">
    <property type="protein sequence ID" value="GEM46906.1"/>
    <property type="molecule type" value="Genomic_DNA"/>
</dbReference>